<evidence type="ECO:0000256" key="8">
    <source>
        <dbReference type="ARBA" id="ARBA00050293"/>
    </source>
</evidence>
<dbReference type="PANTHER" id="PTHR43512">
    <property type="entry name" value="TRANSLATION FACTOR GUF1-RELATED"/>
    <property type="match status" value="1"/>
</dbReference>
<dbReference type="Gene3D" id="3.30.70.870">
    <property type="entry name" value="Elongation Factor G (Translational Gtpase), domain 3"/>
    <property type="match status" value="1"/>
</dbReference>
<dbReference type="InterPro" id="IPR000640">
    <property type="entry name" value="EFG_V-like"/>
</dbReference>
<evidence type="ECO:0000256" key="10">
    <source>
        <dbReference type="ARBA" id="ARBA00061052"/>
    </source>
</evidence>
<evidence type="ECO:0000256" key="3">
    <source>
        <dbReference type="ARBA" id="ARBA00022741"/>
    </source>
</evidence>
<keyword evidence="5 12" id="KW-0648">Protein biosynthesis</keyword>
<dbReference type="GO" id="GO:0005886">
    <property type="term" value="C:plasma membrane"/>
    <property type="evidence" value="ECO:0007669"/>
    <property type="project" value="UniProtKB-SubCell"/>
</dbReference>
<dbReference type="FunFam" id="3.30.70.870:FF:000004">
    <property type="entry name" value="Translation factor GUF1, mitochondrial"/>
    <property type="match status" value="1"/>
</dbReference>
<dbReference type="PRINTS" id="PR00315">
    <property type="entry name" value="ELONGATNFCT"/>
</dbReference>
<dbReference type="Gene3D" id="3.30.70.240">
    <property type="match status" value="1"/>
</dbReference>
<dbReference type="SMART" id="SM00838">
    <property type="entry name" value="EFG_C"/>
    <property type="match status" value="1"/>
</dbReference>
<dbReference type="GO" id="GO:0043022">
    <property type="term" value="F:ribosome binding"/>
    <property type="evidence" value="ECO:0007669"/>
    <property type="project" value="UniProtKB-UniRule"/>
</dbReference>
<accession>A0A0L0MIU8</accession>
<dbReference type="GO" id="GO:0003746">
    <property type="term" value="F:translation elongation factor activity"/>
    <property type="evidence" value="ECO:0007669"/>
    <property type="project" value="UniProtKB-UniRule"/>
</dbReference>
<comment type="similarity">
    <text evidence="1 12">Belongs to the TRAFAC class translation factor GTPase superfamily. Classic translation factor GTPase family. LepA subfamily.</text>
</comment>
<evidence type="ECO:0000256" key="11">
    <source>
        <dbReference type="ARBA" id="ARBA00066744"/>
    </source>
</evidence>
<dbReference type="OrthoDB" id="9804431at2"/>
<dbReference type="EMBL" id="JPSQ01000048">
    <property type="protein sequence ID" value="KND62577.1"/>
    <property type="molecule type" value="Genomic_DNA"/>
</dbReference>
<dbReference type="InterPro" id="IPR013842">
    <property type="entry name" value="LepA_CTD"/>
</dbReference>
<evidence type="ECO:0000256" key="9">
    <source>
        <dbReference type="ARBA" id="ARBA00057626"/>
    </source>
</evidence>
<keyword evidence="3 12" id="KW-0547">Nucleotide-binding</keyword>
<dbReference type="Pfam" id="PF03144">
    <property type="entry name" value="GTP_EFTU_D2"/>
    <property type="match status" value="1"/>
</dbReference>
<dbReference type="Pfam" id="PF06421">
    <property type="entry name" value="LepA_C"/>
    <property type="match status" value="1"/>
</dbReference>
<evidence type="ECO:0000256" key="7">
    <source>
        <dbReference type="ARBA" id="ARBA00023136"/>
    </source>
</evidence>
<dbReference type="PANTHER" id="PTHR43512:SF4">
    <property type="entry name" value="TRANSLATION FACTOR GUF1 HOMOLOG, CHLOROPLASTIC"/>
    <property type="match status" value="1"/>
</dbReference>
<dbReference type="PATRIC" id="fig|198422.3.peg.221"/>
<dbReference type="Gene3D" id="3.40.50.300">
    <property type="entry name" value="P-loop containing nucleotide triphosphate hydrolases"/>
    <property type="match status" value="1"/>
</dbReference>
<dbReference type="Pfam" id="PF00009">
    <property type="entry name" value="GTP_EFTU"/>
    <property type="match status" value="1"/>
</dbReference>
<evidence type="ECO:0000256" key="12">
    <source>
        <dbReference type="HAMAP-Rule" id="MF_00071"/>
    </source>
</evidence>
<feature type="domain" description="Tr-type G" evidence="13">
    <location>
        <begin position="11"/>
        <end position="194"/>
    </location>
</feature>
<dbReference type="CDD" id="cd03699">
    <property type="entry name" value="EF4_II"/>
    <property type="match status" value="1"/>
</dbReference>
<dbReference type="InterPro" id="IPR000795">
    <property type="entry name" value="T_Tr_GTP-bd_dom"/>
</dbReference>
<feature type="binding site" evidence="12">
    <location>
        <begin position="23"/>
        <end position="28"/>
    </location>
    <ligand>
        <name>GTP</name>
        <dbReference type="ChEBI" id="CHEBI:37565"/>
    </ligand>
</feature>
<reference evidence="14 15" key="1">
    <citation type="journal article" date="2015" name="BMC Microbiol.">
        <title>'Candidatus Phytoplasma phoenicium' associated with almond witches'-broom disease: from draft genome to genetic diversity among strain populations.</title>
        <authorList>
            <person name="Quaglino F."/>
            <person name="Kube M."/>
            <person name="Jawhari M."/>
            <person name="Abou-Jawdah Y."/>
            <person name="Siewert C."/>
            <person name="Choueiri E."/>
            <person name="Sobh H."/>
            <person name="Casati P."/>
            <person name="Tedeschi R."/>
            <person name="Molino Lova M."/>
            <person name="Alma A."/>
            <person name="Bianco P.A."/>
        </authorList>
    </citation>
    <scope>NUCLEOTIDE SEQUENCE [LARGE SCALE GENOMIC DNA]</scope>
    <source>
        <strain evidence="14 15">SA213</strain>
    </source>
</reference>
<dbReference type="PROSITE" id="PS00301">
    <property type="entry name" value="G_TR_1"/>
    <property type="match status" value="1"/>
</dbReference>
<keyword evidence="2 12" id="KW-1003">Cell membrane</keyword>
<keyword evidence="15" id="KW-1185">Reference proteome</keyword>
<dbReference type="CDD" id="cd01890">
    <property type="entry name" value="LepA"/>
    <property type="match status" value="1"/>
</dbReference>
<keyword evidence="7 12" id="KW-0472">Membrane</keyword>
<comment type="subcellular location">
    <subcellularLocation>
        <location evidence="12">Cell membrane</location>
        <topology evidence="12">Peripheral membrane protein</topology>
        <orientation evidence="12">Cytoplasmic side</orientation>
    </subcellularLocation>
</comment>
<keyword evidence="6 12" id="KW-0342">GTP-binding</keyword>
<dbReference type="GO" id="GO:0045727">
    <property type="term" value="P:positive regulation of translation"/>
    <property type="evidence" value="ECO:0007669"/>
    <property type="project" value="UniProtKB-UniRule"/>
</dbReference>
<keyword evidence="14" id="KW-0251">Elongation factor</keyword>
<dbReference type="NCBIfam" id="TIGR01393">
    <property type="entry name" value="lepA"/>
    <property type="match status" value="1"/>
</dbReference>
<evidence type="ECO:0000313" key="14">
    <source>
        <dbReference type="EMBL" id="KND62577.1"/>
    </source>
</evidence>
<dbReference type="SUPFAM" id="SSF52540">
    <property type="entry name" value="P-loop containing nucleoside triphosphate hydrolases"/>
    <property type="match status" value="1"/>
</dbReference>
<comment type="caution">
    <text evidence="14">The sequence shown here is derived from an EMBL/GenBank/DDBJ whole genome shotgun (WGS) entry which is preliminary data.</text>
</comment>
<dbReference type="Proteomes" id="UP000037086">
    <property type="component" value="Unassembled WGS sequence"/>
</dbReference>
<dbReference type="FunFam" id="3.30.70.240:FF:000007">
    <property type="entry name" value="Translation factor GUF1, mitochondrial"/>
    <property type="match status" value="1"/>
</dbReference>
<dbReference type="Gene3D" id="3.30.70.2570">
    <property type="entry name" value="Elongation factor 4, C-terminal domain"/>
    <property type="match status" value="1"/>
</dbReference>
<dbReference type="FunFam" id="2.40.30.10:FF:000015">
    <property type="entry name" value="Translation factor GUF1, mitochondrial"/>
    <property type="match status" value="1"/>
</dbReference>
<dbReference type="InterPro" id="IPR005225">
    <property type="entry name" value="Small_GTP-bd"/>
</dbReference>
<dbReference type="InterPro" id="IPR027417">
    <property type="entry name" value="P-loop_NTPase"/>
</dbReference>
<evidence type="ECO:0000256" key="6">
    <source>
        <dbReference type="ARBA" id="ARBA00023134"/>
    </source>
</evidence>
<comment type="function">
    <text evidence="9 12">Required for accurate and efficient protein synthesis under certain stress conditions. May act as a fidelity factor of the translation reaction, by catalyzing a one-codon backward translocation of tRNAs on improperly translocated ribosomes. Back-translocation proceeds from a post-translocation (POST) complex to a pre-translocation (PRE) complex, thus giving elongation factor G a second chance to translocate the tRNAs correctly. Binds to ribosomes in a GTP-dependent manner.</text>
</comment>
<evidence type="ECO:0000259" key="13">
    <source>
        <dbReference type="PROSITE" id="PS51722"/>
    </source>
</evidence>
<evidence type="ECO:0000256" key="2">
    <source>
        <dbReference type="ARBA" id="ARBA00022475"/>
    </source>
</evidence>
<dbReference type="InterPro" id="IPR031157">
    <property type="entry name" value="G_TR_CS"/>
</dbReference>
<sequence length="610" mass="69439">MNLNILNQKKKKIRNFAIIAHIDHGKSTLADRILEITKTITQREMKAQVLDSMDLERERGITIKLNAVEILYKSQRNQEEYIMHLIDTPGHIDFNYEVSRSLAACEGVLLIVDATQGIQAQTLSNVYLALENNLTIIPILNKVEMDNADIDKNKKEMQEMFGFEPNKIILASGKTGLGVEDILERIVTDIAPPQGDATAPLQALIFDSFFDVYKGVIPSIRIFNGILRKGDKIRFITSQAIYEVMEVGILNPKPVKKDFLSVGDVGYLTAFIKNIDDVRVGDTITLNRYYNEITALPGYRQVNPVVFCGLFPTETSKYTNLKDALQKLKLNDSSLVYEKEASNILGVGFRVGFLGLLHMEITQERIIREFGIDVIITAPSVIFHVFQIPNKKIIIDNIAKWPNNQSIERIEEPYIKAFITCPEIYIGTVMEISQNKRGQLQDLKYLDTNRVVLNYLLPLTEVIYNYFEQLKSATKGYAAFEYQMDKYYPSKLKKVDILLNSEIVDALSFIVHEDFAYHRGKMICQKLKELIPKQMFEIVIQAALGKKIITRETIKSHRKNVIDKCYGGDVSRKKKLLAKQKKGKQKMKSIGKVVLPKKAFLALLSTQKKS</sequence>
<dbReference type="InterPro" id="IPR009000">
    <property type="entry name" value="Transl_B-barrel_sf"/>
</dbReference>
<gene>
    <name evidence="12 14" type="primary">lepA</name>
    <name evidence="14" type="ORF">AlmWB_02350</name>
</gene>
<dbReference type="Gene3D" id="2.40.30.10">
    <property type="entry name" value="Translation factors"/>
    <property type="match status" value="1"/>
</dbReference>
<comment type="similarity">
    <text evidence="10">Belongs to the GTP-binding elongation factor family. LepA subfamily.</text>
</comment>
<proteinExistence type="inferred from homology"/>
<dbReference type="EC" id="3.6.5.n1" evidence="11 12"/>
<dbReference type="InterPro" id="IPR006297">
    <property type="entry name" value="EF-4"/>
</dbReference>
<dbReference type="PROSITE" id="PS51722">
    <property type="entry name" value="G_TR_2"/>
    <property type="match status" value="1"/>
</dbReference>
<dbReference type="RefSeq" id="WP_050337290.1">
    <property type="nucleotide sequence ID" value="NZ_JPSQ01000048.1"/>
</dbReference>
<dbReference type="CDD" id="cd16260">
    <property type="entry name" value="EF4_III"/>
    <property type="match status" value="1"/>
</dbReference>
<dbReference type="HAMAP" id="MF_00071">
    <property type="entry name" value="LepA"/>
    <property type="match status" value="1"/>
</dbReference>
<evidence type="ECO:0000256" key="4">
    <source>
        <dbReference type="ARBA" id="ARBA00022801"/>
    </source>
</evidence>
<evidence type="ECO:0000256" key="5">
    <source>
        <dbReference type="ARBA" id="ARBA00022917"/>
    </source>
</evidence>
<dbReference type="AlphaFoldDB" id="A0A0L0MIU8"/>
<dbReference type="InterPro" id="IPR004161">
    <property type="entry name" value="EFTu-like_2"/>
</dbReference>
<organism evidence="14 15">
    <name type="scientific">Candidatus Phytoplasma phoenicium</name>
    <dbReference type="NCBI Taxonomy" id="198422"/>
    <lineage>
        <taxon>Bacteria</taxon>
        <taxon>Bacillati</taxon>
        <taxon>Mycoplasmatota</taxon>
        <taxon>Mollicutes</taxon>
        <taxon>Acholeplasmatales</taxon>
        <taxon>Acholeplasmataceae</taxon>
        <taxon>Candidatus Phytoplasma</taxon>
        <taxon>16SrIX (Pigeon pea witches'-broom group)</taxon>
    </lineage>
</organism>
<protein>
    <recommendedName>
        <fullName evidence="11 12">Elongation factor 4</fullName>
        <shortName evidence="12">EF-4</shortName>
        <ecNumber evidence="11 12">3.6.5.n1</ecNumber>
    </recommendedName>
    <alternativeName>
        <fullName evidence="12">Ribosomal back-translocase LepA</fullName>
    </alternativeName>
</protein>
<dbReference type="GO" id="GO:0005525">
    <property type="term" value="F:GTP binding"/>
    <property type="evidence" value="ECO:0007669"/>
    <property type="project" value="UniProtKB-UniRule"/>
</dbReference>
<name>A0A0L0MIU8_9MOLU</name>
<dbReference type="FunFam" id="3.30.70.2570:FF:000001">
    <property type="entry name" value="Translation factor GUF1, mitochondrial"/>
    <property type="match status" value="1"/>
</dbReference>
<dbReference type="SUPFAM" id="SSF50447">
    <property type="entry name" value="Translation proteins"/>
    <property type="match status" value="1"/>
</dbReference>
<comment type="catalytic activity">
    <reaction evidence="8 12">
        <text>GTP + H2O = GDP + phosphate + H(+)</text>
        <dbReference type="Rhea" id="RHEA:19669"/>
        <dbReference type="ChEBI" id="CHEBI:15377"/>
        <dbReference type="ChEBI" id="CHEBI:15378"/>
        <dbReference type="ChEBI" id="CHEBI:37565"/>
        <dbReference type="ChEBI" id="CHEBI:43474"/>
        <dbReference type="ChEBI" id="CHEBI:58189"/>
        <dbReference type="EC" id="3.6.5.n1"/>
    </reaction>
</comment>
<dbReference type="InterPro" id="IPR038363">
    <property type="entry name" value="LepA_C_sf"/>
</dbReference>
<dbReference type="Pfam" id="PF00679">
    <property type="entry name" value="EFG_C"/>
    <property type="match status" value="1"/>
</dbReference>
<dbReference type="InterPro" id="IPR035654">
    <property type="entry name" value="LepA_IV"/>
</dbReference>
<dbReference type="FunFam" id="3.40.50.300:FF:000078">
    <property type="entry name" value="Elongation factor 4"/>
    <property type="match status" value="1"/>
</dbReference>
<comment type="caution">
    <text evidence="12">Lacks conserved residue(s) required for the propagation of feature annotation.</text>
</comment>
<keyword evidence="4 12" id="KW-0378">Hydrolase</keyword>
<dbReference type="InterPro" id="IPR035647">
    <property type="entry name" value="EFG_III/V"/>
</dbReference>
<dbReference type="GO" id="GO:0003924">
    <property type="term" value="F:GTPase activity"/>
    <property type="evidence" value="ECO:0007669"/>
    <property type="project" value="UniProtKB-UniRule"/>
</dbReference>
<evidence type="ECO:0000313" key="15">
    <source>
        <dbReference type="Proteomes" id="UP000037086"/>
    </source>
</evidence>
<dbReference type="CDD" id="cd03709">
    <property type="entry name" value="lepA_C"/>
    <property type="match status" value="1"/>
</dbReference>
<evidence type="ECO:0000256" key="1">
    <source>
        <dbReference type="ARBA" id="ARBA00005454"/>
    </source>
</evidence>
<dbReference type="SUPFAM" id="SSF54980">
    <property type="entry name" value="EF-G C-terminal domain-like"/>
    <property type="match status" value="2"/>
</dbReference>
<dbReference type="NCBIfam" id="TIGR00231">
    <property type="entry name" value="small_GTP"/>
    <property type="match status" value="1"/>
</dbReference>